<dbReference type="GO" id="GO:0016853">
    <property type="term" value="F:isomerase activity"/>
    <property type="evidence" value="ECO:0007669"/>
    <property type="project" value="UniProtKB-KW"/>
</dbReference>
<dbReference type="SUPFAM" id="SSF52096">
    <property type="entry name" value="ClpP/crotonase"/>
    <property type="match status" value="1"/>
</dbReference>
<dbReference type="InterPro" id="IPR029045">
    <property type="entry name" value="ClpP/crotonase-like_dom_sf"/>
</dbReference>
<name>A0A3M8CYI2_9BACL</name>
<evidence type="ECO:0000256" key="1">
    <source>
        <dbReference type="ARBA" id="ARBA00005254"/>
    </source>
</evidence>
<keyword evidence="2" id="KW-0413">Isomerase</keyword>
<comment type="similarity">
    <text evidence="1">Belongs to the enoyl-CoA hydratase/isomerase family.</text>
</comment>
<evidence type="ECO:0000313" key="3">
    <source>
        <dbReference type="Proteomes" id="UP000281915"/>
    </source>
</evidence>
<accession>A0A3M8CYI2</accession>
<dbReference type="CDD" id="cd06558">
    <property type="entry name" value="crotonase-like"/>
    <property type="match status" value="1"/>
</dbReference>
<comment type="caution">
    <text evidence="2">The sequence shown here is derived from an EMBL/GenBank/DDBJ whole genome shotgun (WGS) entry which is preliminary data.</text>
</comment>
<reference evidence="2 3" key="1">
    <citation type="submission" date="2018-10" db="EMBL/GenBank/DDBJ databases">
        <title>Phylogenomics of Brevibacillus.</title>
        <authorList>
            <person name="Dunlap C."/>
        </authorList>
    </citation>
    <scope>NUCLEOTIDE SEQUENCE [LARGE SCALE GENOMIC DNA]</scope>
    <source>
        <strain evidence="2 3">JCM 15085</strain>
    </source>
</reference>
<dbReference type="PANTHER" id="PTHR43802:SF1">
    <property type="entry name" value="IP11341P-RELATED"/>
    <property type="match status" value="1"/>
</dbReference>
<dbReference type="Gene3D" id="3.90.226.10">
    <property type="entry name" value="2-enoyl-CoA Hydratase, Chain A, domain 1"/>
    <property type="match status" value="1"/>
</dbReference>
<organism evidence="2 3">
    <name type="scientific">Brevibacillus panacihumi</name>
    <dbReference type="NCBI Taxonomy" id="497735"/>
    <lineage>
        <taxon>Bacteria</taxon>
        <taxon>Bacillati</taxon>
        <taxon>Bacillota</taxon>
        <taxon>Bacilli</taxon>
        <taxon>Bacillales</taxon>
        <taxon>Paenibacillaceae</taxon>
        <taxon>Brevibacillus</taxon>
    </lineage>
</organism>
<proteinExistence type="inferred from homology"/>
<dbReference type="Proteomes" id="UP000281915">
    <property type="component" value="Unassembled WGS sequence"/>
</dbReference>
<sequence length="255" mass="27932">MQTILFEKKTGIGVITLNRPEVHNAISIELVDELSQLLEQCRTDEQVKVLILTGAGKSFVSGGDLPQFIAARGREQAELLLGKVASMLSMMSHYNKPIIAMINGSAVGGGCEVAGAAHFRFASEKAVFGFIQIGMHITTGWGGGTRLLDLLPTSKALALLLTGERITAEEAKSSGFVDEVYPEDRLREEVERFALKIAAQPLAGIEAYMNILKWKREGLDQEERIKREVAQCAGLWGSEEHRYVVDQFLSKGKKG</sequence>
<dbReference type="PANTHER" id="PTHR43802">
    <property type="entry name" value="ENOYL-COA HYDRATASE"/>
    <property type="match status" value="1"/>
</dbReference>
<gene>
    <name evidence="2" type="ORF">EDM58_08680</name>
</gene>
<dbReference type="Pfam" id="PF00378">
    <property type="entry name" value="ECH_1"/>
    <property type="match status" value="1"/>
</dbReference>
<dbReference type="AlphaFoldDB" id="A0A3M8CYI2"/>
<dbReference type="InterPro" id="IPR001753">
    <property type="entry name" value="Enoyl-CoA_hydra/iso"/>
</dbReference>
<evidence type="ECO:0000313" key="2">
    <source>
        <dbReference type="EMBL" id="RNB80896.1"/>
    </source>
</evidence>
<protein>
    <submittedName>
        <fullName evidence="2">Enoyl-CoA hydratase/isomerase family protein</fullName>
    </submittedName>
</protein>
<dbReference type="EMBL" id="RHHT01000015">
    <property type="protein sequence ID" value="RNB80896.1"/>
    <property type="molecule type" value="Genomic_DNA"/>
</dbReference>